<dbReference type="RefSeq" id="WP_045460824.1">
    <property type="nucleotide sequence ID" value="NZ_BBLT01000002.1"/>
</dbReference>
<evidence type="ECO:0000313" key="2">
    <source>
        <dbReference type="Proteomes" id="UP000030185"/>
    </source>
</evidence>
<dbReference type="EMBL" id="BBLT01000002">
    <property type="protein sequence ID" value="GAL84372.1"/>
    <property type="molecule type" value="Genomic_DNA"/>
</dbReference>
<keyword evidence="2" id="KW-1185">Reference proteome</keyword>
<gene>
    <name evidence="1" type="ORF">MYP_1600</name>
</gene>
<dbReference type="OrthoDB" id="9824079at2"/>
<name>A0A098LD79_9BACT</name>
<dbReference type="Proteomes" id="UP000030185">
    <property type="component" value="Unassembled WGS sequence"/>
</dbReference>
<protein>
    <submittedName>
        <fullName evidence="1">Uncharacterized protein</fullName>
    </submittedName>
</protein>
<comment type="caution">
    <text evidence="1">The sequence shown here is derived from an EMBL/GenBank/DDBJ whole genome shotgun (WGS) entry which is preliminary data.</text>
</comment>
<evidence type="ECO:0000313" key="1">
    <source>
        <dbReference type="EMBL" id="GAL84372.1"/>
    </source>
</evidence>
<accession>A0A098LD79</accession>
<reference evidence="1 2" key="1">
    <citation type="submission" date="2014-09" db="EMBL/GenBank/DDBJ databases">
        <title>Sporocytophaga myxococcoides PG-01 genome sequencing.</title>
        <authorList>
            <person name="Liu L."/>
            <person name="Gao P.J."/>
            <person name="Chen G.J."/>
            <person name="Wang L.S."/>
        </authorList>
    </citation>
    <scope>NUCLEOTIDE SEQUENCE [LARGE SCALE GENOMIC DNA]</scope>
    <source>
        <strain evidence="1 2">PG-01</strain>
    </source>
</reference>
<dbReference type="AlphaFoldDB" id="A0A098LD79"/>
<sequence>MNTQDLQIDNNSLFCQEVKEAFEQLMTQFSMNVSKELRDEIYLESRWAGIFLGKENNELTISIYNPRGKSRWFPKFYLSAFFGLKGKTSIDQPEGESNLKELCSHAEEIKESFGSILRGDFSWGDDFEKWLAFLKLCKKDQDCDLPSFLQLVHEGHIEQ</sequence>
<proteinExistence type="predicted"/>
<organism evidence="1 2">
    <name type="scientific">Sporocytophaga myxococcoides</name>
    <dbReference type="NCBI Taxonomy" id="153721"/>
    <lineage>
        <taxon>Bacteria</taxon>
        <taxon>Pseudomonadati</taxon>
        <taxon>Bacteroidota</taxon>
        <taxon>Cytophagia</taxon>
        <taxon>Cytophagales</taxon>
        <taxon>Cytophagaceae</taxon>
        <taxon>Sporocytophaga</taxon>
    </lineage>
</organism>